<reference evidence="10 11" key="1">
    <citation type="submission" date="2016-03" db="EMBL/GenBank/DDBJ databases">
        <title>How can Kluyveromyces marxianus grow so fast - potential evolutionary course in Saccharomyces Complex revealed by comparative genomics.</title>
        <authorList>
            <person name="Mo W."/>
            <person name="Lu W."/>
            <person name="Yang X."/>
            <person name="Qi J."/>
            <person name="Lv H."/>
        </authorList>
    </citation>
    <scope>NUCLEOTIDE SEQUENCE [LARGE SCALE GENOMIC DNA]</scope>
    <source>
        <strain evidence="10 11">FIM1</strain>
    </source>
</reference>
<dbReference type="PANTHER" id="PTHR43394:SF15">
    <property type="entry name" value="ALPHA-FACTOR-TRANSPORTING ATPASE"/>
    <property type="match status" value="1"/>
</dbReference>
<evidence type="ECO:0000256" key="7">
    <source>
        <dbReference type="SAM" id="Phobius"/>
    </source>
</evidence>
<sequence length="1296" mass="145807">MLSCCLWKRQTINQSINQKDMRSLYSNLRLRDDWLLLIVTIFTTIVNGLVPAATSILTGRVFGLLHSLNSNTYASKSDFIHELTLRAFSIAAVAACVIPISWISLTCWMCVGERQGFRIRKSLVRFYFNRNLQWYDKNETLEGDFIQLNRCVEEVRAGSAESSAIIFQNVTSIIALIVTSMYYSWSLTLIILCSTPVLAVLATFFSYNVEKFAKLENEASAQASLVLSWSLNAFQMIRLFNTAHFEETRFERLALKCNKYFIKSCLFSALNASTLRFLTLCMFVQGFWFGNTQVRKGNLNAGDVITCFSSCLQLGSCLSSTLQQLVTLQKGKVAMEKIQGQLSDQDAMKDDSSALGWEKRESIISSTSSLGLAPSLYKGDIKVRNVSFAYPTRPDDYVLKDVSLDIKEGSTTFIVGRSGSGKSTLANLLLKMYSNYSGSIELGGYNLQGLDDSWILEQFTLVEQRCTLFNRTLKENITIVDRNATDEMVKQACQFALLSSLLIDLPDGIDTLLGRHGVTLSGGQQQRVALARSYIRNTPILILDEAMSALDISSRNLMIEAFRYWRKGKTTIILTHEYSQIRDDEFVYLMREGRVIESGLKSSLLEDQDSNFSQLYHLQDNALEESTMIESVVPYSPDKTKYDMGTVSRFSKFFFDGGVVDTQSQTDSFTKRLGFKNGQVRVKPDSIEKALQSDNIEDLERQERPRPMTLTAILKKMNKTIPHRRYLVLGLFFSVIAGVANPMFSYIFSKLLTGIVPKGSAHSSSSYYLMKWSVIVMSIAAIDGISTFLKDFILGYCSEIWILRLRIMAMHKITRKPLNWFTFSVNNSSELNSLMMNDLRDLRGLASEFLSAITTLICVAAVGLTWALISGWKLSLVCFSLIPVFILFSGIYGSLLQMYESAYKTEIAELETRIHEVVTSMKTIKTLSLQQQFEDEIVTQRSKVKIVSKKRSVAVGFGIAITNALALVVQAILYYYGIKLVINGDYSVSKMFQTFTLLLFSIMTCVSLINQVPEISRGQRAATYIFKVLEESEHDETYNLVQSGRPAYYLNPVYGNTVEVKHLSFAYPNSPSQKVFKSLNFHVQTNETVGIIGESGSGKSTLALLLTRLYPVPNGKINIGIDDINDWDEHSLRRTIVIVEQKTNFFDGTLRENLVYGLKAHVTDSELLSVLQLVDLKTLVENLPEYLDTRIHTGLLSGGQAQRLSIARALLRKPKIIILDECTSALDAANSFAIAEVIKSVMKNITVIIITHSQQMMQICDRLLVLRKGKICEEGSYADLYNRRGEMYRIVASASM</sequence>
<keyword evidence="2 7" id="KW-0812">Transmembrane</keyword>
<proteinExistence type="predicted"/>
<keyword evidence="3" id="KW-0547">Nucleotide-binding</keyword>
<dbReference type="InterPro" id="IPR036640">
    <property type="entry name" value="ABC1_TM_sf"/>
</dbReference>
<comment type="subcellular location">
    <subcellularLocation>
        <location evidence="1">Membrane</location>
        <topology evidence="1">Multi-pass membrane protein</topology>
    </subcellularLocation>
</comment>
<feature type="domain" description="ABC transporter" evidence="8">
    <location>
        <begin position="1058"/>
        <end position="1293"/>
    </location>
</feature>
<organism evidence="10 11">
    <name type="scientific">Kluyveromyces marxianus</name>
    <name type="common">Yeast</name>
    <name type="synonym">Candida kefyr</name>
    <dbReference type="NCBI Taxonomy" id="4911"/>
    <lineage>
        <taxon>Eukaryota</taxon>
        <taxon>Fungi</taxon>
        <taxon>Dikarya</taxon>
        <taxon>Ascomycota</taxon>
        <taxon>Saccharomycotina</taxon>
        <taxon>Saccharomycetes</taxon>
        <taxon>Saccharomycetales</taxon>
        <taxon>Saccharomycetaceae</taxon>
        <taxon>Kluyveromyces</taxon>
    </lineage>
</organism>
<reference evidence="10 11" key="2">
    <citation type="submission" date="2019-11" db="EMBL/GenBank/DDBJ databases">
        <authorList>
            <person name="Lu H."/>
        </authorList>
    </citation>
    <scope>NUCLEOTIDE SEQUENCE [LARGE SCALE GENOMIC DNA]</scope>
    <source>
        <strain evidence="10 11">FIM1</strain>
    </source>
</reference>
<protein>
    <submittedName>
        <fullName evidence="10">Alpha-factor-transporting ATPase</fullName>
    </submittedName>
</protein>
<evidence type="ECO:0000256" key="6">
    <source>
        <dbReference type="ARBA" id="ARBA00023136"/>
    </source>
</evidence>
<dbReference type="CDD" id="cd18578">
    <property type="entry name" value="ABC_6TM_Pgp_ABCB1_D2_like"/>
    <property type="match status" value="1"/>
</dbReference>
<dbReference type="PROSITE" id="PS00211">
    <property type="entry name" value="ABC_TRANSPORTER_1"/>
    <property type="match status" value="2"/>
</dbReference>
<feature type="transmembrane region" description="Helical" evidence="7">
    <location>
        <begin position="189"/>
        <end position="209"/>
    </location>
</feature>
<keyword evidence="11" id="KW-1185">Reference proteome</keyword>
<dbReference type="InterPro" id="IPR011527">
    <property type="entry name" value="ABC1_TM_dom"/>
</dbReference>
<dbReference type="PROSITE" id="PS50893">
    <property type="entry name" value="ABC_TRANSPORTER_2"/>
    <property type="match status" value="2"/>
</dbReference>
<dbReference type="Gene3D" id="3.40.50.300">
    <property type="entry name" value="P-loop containing nucleotide triphosphate hydrolases"/>
    <property type="match status" value="2"/>
</dbReference>
<feature type="transmembrane region" description="Helical" evidence="7">
    <location>
        <begin position="87"/>
        <end position="111"/>
    </location>
</feature>
<evidence type="ECO:0000256" key="2">
    <source>
        <dbReference type="ARBA" id="ARBA00022692"/>
    </source>
</evidence>
<dbReference type="CDD" id="cd18577">
    <property type="entry name" value="ABC_6TM_Pgp_ABCB1_D1_like"/>
    <property type="match status" value="1"/>
</dbReference>
<feature type="domain" description="ABC transmembrane type-1" evidence="9">
    <location>
        <begin position="728"/>
        <end position="1017"/>
    </location>
</feature>
<feature type="domain" description="ABC transmembrane type-1" evidence="9">
    <location>
        <begin position="34"/>
        <end position="330"/>
    </location>
</feature>
<gene>
    <name evidence="10" type="primary">STE6</name>
    <name evidence="10" type="ORF">FIM1_1734</name>
</gene>
<evidence type="ECO:0000259" key="8">
    <source>
        <dbReference type="PROSITE" id="PS50893"/>
    </source>
</evidence>
<dbReference type="Pfam" id="PF00005">
    <property type="entry name" value="ABC_tran"/>
    <property type="match status" value="2"/>
</dbReference>
<evidence type="ECO:0000256" key="5">
    <source>
        <dbReference type="ARBA" id="ARBA00022989"/>
    </source>
</evidence>
<evidence type="ECO:0000256" key="4">
    <source>
        <dbReference type="ARBA" id="ARBA00022840"/>
    </source>
</evidence>
<evidence type="ECO:0000313" key="10">
    <source>
        <dbReference type="EMBL" id="QGN15049.1"/>
    </source>
</evidence>
<feature type="transmembrane region" description="Helical" evidence="7">
    <location>
        <begin position="874"/>
        <end position="895"/>
    </location>
</feature>
<feature type="transmembrane region" description="Helical" evidence="7">
    <location>
        <begin position="845"/>
        <end position="868"/>
    </location>
</feature>
<keyword evidence="4" id="KW-0067">ATP-binding</keyword>
<keyword evidence="5 7" id="KW-1133">Transmembrane helix</keyword>
<dbReference type="PROSITE" id="PS50929">
    <property type="entry name" value="ABC_TM1F"/>
    <property type="match status" value="2"/>
</dbReference>
<evidence type="ECO:0000256" key="1">
    <source>
        <dbReference type="ARBA" id="ARBA00004141"/>
    </source>
</evidence>
<dbReference type="EMBL" id="CP015056">
    <property type="protein sequence ID" value="QGN15049.1"/>
    <property type="molecule type" value="Genomic_DNA"/>
</dbReference>
<dbReference type="SMART" id="SM00382">
    <property type="entry name" value="AAA"/>
    <property type="match status" value="2"/>
</dbReference>
<feature type="transmembrane region" description="Helical" evidence="7">
    <location>
        <begin position="768"/>
        <end position="789"/>
    </location>
</feature>
<dbReference type="Pfam" id="PF00664">
    <property type="entry name" value="ABC_membrane"/>
    <property type="match status" value="2"/>
</dbReference>
<dbReference type="PANTHER" id="PTHR43394">
    <property type="entry name" value="ATP-DEPENDENT PERMEASE MDL1, MITOCHONDRIAL"/>
    <property type="match status" value="1"/>
</dbReference>
<feature type="transmembrane region" description="Helical" evidence="7">
    <location>
        <begin position="726"/>
        <end position="748"/>
    </location>
</feature>
<dbReference type="InterPro" id="IPR017871">
    <property type="entry name" value="ABC_transporter-like_CS"/>
</dbReference>
<dbReference type="SUPFAM" id="SSF52540">
    <property type="entry name" value="P-loop containing nucleoside triphosphate hydrolases"/>
    <property type="match status" value="2"/>
</dbReference>
<dbReference type="Proteomes" id="UP000422736">
    <property type="component" value="Chromosome 3"/>
</dbReference>
<dbReference type="InterPro" id="IPR003593">
    <property type="entry name" value="AAA+_ATPase"/>
</dbReference>
<feature type="domain" description="ABC transporter" evidence="8">
    <location>
        <begin position="381"/>
        <end position="617"/>
    </location>
</feature>
<evidence type="ECO:0000256" key="3">
    <source>
        <dbReference type="ARBA" id="ARBA00022741"/>
    </source>
</evidence>
<accession>A0ABX6ERT9</accession>
<feature type="transmembrane region" description="Helical" evidence="7">
    <location>
        <begin position="34"/>
        <end position="57"/>
    </location>
</feature>
<feature type="transmembrane region" description="Helical" evidence="7">
    <location>
        <begin position="953"/>
        <end position="976"/>
    </location>
</feature>
<dbReference type="InterPro" id="IPR003439">
    <property type="entry name" value="ABC_transporter-like_ATP-bd"/>
</dbReference>
<evidence type="ECO:0000259" key="9">
    <source>
        <dbReference type="PROSITE" id="PS50929"/>
    </source>
</evidence>
<evidence type="ECO:0000313" key="11">
    <source>
        <dbReference type="Proteomes" id="UP000422736"/>
    </source>
</evidence>
<dbReference type="CDD" id="cd03228">
    <property type="entry name" value="ABCC_MRP_Like"/>
    <property type="match status" value="1"/>
</dbReference>
<dbReference type="InterPro" id="IPR039421">
    <property type="entry name" value="Type_1_exporter"/>
</dbReference>
<dbReference type="SUPFAM" id="SSF90123">
    <property type="entry name" value="ABC transporter transmembrane region"/>
    <property type="match status" value="2"/>
</dbReference>
<dbReference type="InterPro" id="IPR027417">
    <property type="entry name" value="P-loop_NTPase"/>
</dbReference>
<feature type="transmembrane region" description="Helical" evidence="7">
    <location>
        <begin position="260"/>
        <end position="289"/>
    </location>
</feature>
<feature type="transmembrane region" description="Helical" evidence="7">
    <location>
        <begin position="991"/>
        <end position="1010"/>
    </location>
</feature>
<name>A0ABX6ERT9_KLUMA</name>
<dbReference type="Gene3D" id="1.20.1560.10">
    <property type="entry name" value="ABC transporter type 1, transmembrane domain"/>
    <property type="match status" value="1"/>
</dbReference>
<keyword evidence="6 7" id="KW-0472">Membrane</keyword>